<keyword evidence="1" id="KW-0472">Membrane</keyword>
<organism evidence="2">
    <name type="scientific">Brassica napus</name>
    <name type="common">Rape</name>
    <dbReference type="NCBI Taxonomy" id="3708"/>
    <lineage>
        <taxon>Eukaryota</taxon>
        <taxon>Viridiplantae</taxon>
        <taxon>Streptophyta</taxon>
        <taxon>Embryophyta</taxon>
        <taxon>Tracheophyta</taxon>
        <taxon>Spermatophyta</taxon>
        <taxon>Magnoliopsida</taxon>
        <taxon>eudicotyledons</taxon>
        <taxon>Gunneridae</taxon>
        <taxon>Pentapetalae</taxon>
        <taxon>rosids</taxon>
        <taxon>malvids</taxon>
        <taxon>Brassicales</taxon>
        <taxon>Brassicaceae</taxon>
        <taxon>Brassiceae</taxon>
        <taxon>Brassica</taxon>
    </lineage>
</organism>
<keyword evidence="1" id="KW-0812">Transmembrane</keyword>
<dbReference type="AlphaFoldDB" id="A0A816JF48"/>
<name>A0A816JF48_BRANA</name>
<feature type="transmembrane region" description="Helical" evidence="1">
    <location>
        <begin position="37"/>
        <end position="57"/>
    </location>
</feature>
<proteinExistence type="predicted"/>
<evidence type="ECO:0000256" key="1">
    <source>
        <dbReference type="SAM" id="Phobius"/>
    </source>
</evidence>
<gene>
    <name evidence="2" type="ORF">DARMORV10_C09P53980.1</name>
</gene>
<protein>
    <submittedName>
        <fullName evidence="2">(rape) hypothetical protein</fullName>
    </submittedName>
</protein>
<accession>A0A816JF48</accession>
<reference evidence="2" key="1">
    <citation type="submission" date="2021-01" db="EMBL/GenBank/DDBJ databases">
        <authorList>
            <consortium name="Genoscope - CEA"/>
            <person name="William W."/>
        </authorList>
    </citation>
    <scope>NUCLEOTIDE SEQUENCE</scope>
</reference>
<dbReference type="Proteomes" id="UP001295469">
    <property type="component" value="Chromosome C09"/>
</dbReference>
<evidence type="ECO:0000313" key="2">
    <source>
        <dbReference type="EMBL" id="CAF1773803.1"/>
    </source>
</evidence>
<keyword evidence="1" id="KW-1133">Transmembrane helix</keyword>
<sequence>MRRFRWTSGGFRRVVPSGEGDGWFRHVSSVSLRFRHVVGLSSLVSVWVGWTIVWASFSFKVGLVCFGMCAL</sequence>
<dbReference type="EMBL" id="HG994373">
    <property type="protein sequence ID" value="CAF1773803.1"/>
    <property type="molecule type" value="Genomic_DNA"/>
</dbReference>